<dbReference type="AlphaFoldDB" id="A0A2M4DMX3"/>
<evidence type="ECO:0000256" key="1">
    <source>
        <dbReference type="SAM" id="SignalP"/>
    </source>
</evidence>
<dbReference type="EMBL" id="GGFL01014729">
    <property type="protein sequence ID" value="MBW78907.1"/>
    <property type="molecule type" value="Transcribed_RNA"/>
</dbReference>
<accession>A0A2M4DMX3</accession>
<protein>
    <submittedName>
        <fullName evidence="2">Putative secreted protein</fullName>
    </submittedName>
</protein>
<proteinExistence type="predicted"/>
<organism evidence="2">
    <name type="scientific">Anopheles darlingi</name>
    <name type="common">Mosquito</name>
    <dbReference type="NCBI Taxonomy" id="43151"/>
    <lineage>
        <taxon>Eukaryota</taxon>
        <taxon>Metazoa</taxon>
        <taxon>Ecdysozoa</taxon>
        <taxon>Arthropoda</taxon>
        <taxon>Hexapoda</taxon>
        <taxon>Insecta</taxon>
        <taxon>Pterygota</taxon>
        <taxon>Neoptera</taxon>
        <taxon>Endopterygota</taxon>
        <taxon>Diptera</taxon>
        <taxon>Nematocera</taxon>
        <taxon>Culicoidea</taxon>
        <taxon>Culicidae</taxon>
        <taxon>Anophelinae</taxon>
        <taxon>Anopheles</taxon>
    </lineage>
</organism>
<name>A0A2M4DMX3_ANODA</name>
<feature type="chain" id="PRO_5014915221" evidence="1">
    <location>
        <begin position="21"/>
        <end position="105"/>
    </location>
</feature>
<evidence type="ECO:0000313" key="2">
    <source>
        <dbReference type="EMBL" id="MBW78907.1"/>
    </source>
</evidence>
<sequence>MCMCALVGQLFIFMLKAAKAHHTPPHPSGRARGLVQWIRPGETTAVAKTKKNAGTPGPSVYQTDCSCCCCCCCCRLLFLYSAHWGQRPGIGPGLLVMMLWVFGTD</sequence>
<reference evidence="2" key="1">
    <citation type="submission" date="2018-01" db="EMBL/GenBank/DDBJ databases">
        <title>An insight into the sialome of Amazonian anophelines.</title>
        <authorList>
            <person name="Ribeiro J.M."/>
            <person name="Scarpassa V."/>
            <person name="Calvo E."/>
        </authorList>
    </citation>
    <scope>NUCLEOTIDE SEQUENCE</scope>
</reference>
<feature type="signal peptide" evidence="1">
    <location>
        <begin position="1"/>
        <end position="20"/>
    </location>
</feature>
<keyword evidence="1" id="KW-0732">Signal</keyword>